<dbReference type="InterPro" id="IPR027267">
    <property type="entry name" value="AH/BAR_dom_sf"/>
</dbReference>
<evidence type="ECO:0000313" key="4">
    <source>
        <dbReference type="Proteomes" id="UP000215914"/>
    </source>
</evidence>
<feature type="compositionally biased region" description="Basic and acidic residues" evidence="1">
    <location>
        <begin position="376"/>
        <end position="386"/>
    </location>
</feature>
<protein>
    <submittedName>
        <fullName evidence="3">Putative hydroxyproline-rich glycoprotein family protein</fullName>
    </submittedName>
</protein>
<dbReference type="STRING" id="4232.A0A251TVZ5"/>
<feature type="compositionally biased region" description="Polar residues" evidence="1">
    <location>
        <begin position="387"/>
        <end position="428"/>
    </location>
</feature>
<dbReference type="SUPFAM" id="SSF103657">
    <property type="entry name" value="BAR/IMD domain-like"/>
    <property type="match status" value="1"/>
</dbReference>
<feature type="region of interest" description="Disordered" evidence="1">
    <location>
        <begin position="276"/>
        <end position="503"/>
    </location>
</feature>
<gene>
    <name evidence="3" type="ORF">HannXRQ_Chr09g0256411</name>
</gene>
<dbReference type="EMBL" id="CM007898">
    <property type="protein sequence ID" value="OTG15074.1"/>
    <property type="molecule type" value="Genomic_DNA"/>
</dbReference>
<reference evidence="4" key="1">
    <citation type="journal article" date="2017" name="Nature">
        <title>The sunflower genome provides insights into oil metabolism, flowering and Asterid evolution.</title>
        <authorList>
            <person name="Badouin H."/>
            <person name="Gouzy J."/>
            <person name="Grassa C.J."/>
            <person name="Murat F."/>
            <person name="Staton S.E."/>
            <person name="Cottret L."/>
            <person name="Lelandais-Briere C."/>
            <person name="Owens G.L."/>
            <person name="Carrere S."/>
            <person name="Mayjonade B."/>
            <person name="Legrand L."/>
            <person name="Gill N."/>
            <person name="Kane N.C."/>
            <person name="Bowers J.E."/>
            <person name="Hubner S."/>
            <person name="Bellec A."/>
            <person name="Berard A."/>
            <person name="Berges H."/>
            <person name="Blanchet N."/>
            <person name="Boniface M.C."/>
            <person name="Brunel D."/>
            <person name="Catrice O."/>
            <person name="Chaidir N."/>
            <person name="Claudel C."/>
            <person name="Donnadieu C."/>
            <person name="Faraut T."/>
            <person name="Fievet G."/>
            <person name="Helmstetter N."/>
            <person name="King M."/>
            <person name="Knapp S.J."/>
            <person name="Lai Z."/>
            <person name="Le Paslier M.C."/>
            <person name="Lippi Y."/>
            <person name="Lorenzon L."/>
            <person name="Mandel J.R."/>
            <person name="Marage G."/>
            <person name="Marchand G."/>
            <person name="Marquand E."/>
            <person name="Bret-Mestries E."/>
            <person name="Morien E."/>
            <person name="Nambeesan S."/>
            <person name="Nguyen T."/>
            <person name="Pegot-Espagnet P."/>
            <person name="Pouilly N."/>
            <person name="Raftis F."/>
            <person name="Sallet E."/>
            <person name="Schiex T."/>
            <person name="Thomas J."/>
            <person name="Vandecasteele C."/>
            <person name="Vares D."/>
            <person name="Vear F."/>
            <person name="Vautrin S."/>
            <person name="Crespi M."/>
            <person name="Mangin B."/>
            <person name="Burke J.M."/>
            <person name="Salse J."/>
            <person name="Munos S."/>
            <person name="Vincourt P."/>
            <person name="Rieseberg L.H."/>
            <person name="Langlade N.B."/>
        </authorList>
    </citation>
    <scope>NUCLEOTIDE SEQUENCE [LARGE SCALE GENOMIC DNA]</scope>
    <source>
        <strain evidence="4">cv. SF193</strain>
    </source>
</reference>
<feature type="region of interest" description="Disordered" evidence="1">
    <location>
        <begin position="1"/>
        <end position="30"/>
    </location>
</feature>
<dbReference type="PANTHER" id="PTHR34119">
    <property type="entry name" value="HYDROXYPROLINE-RICH GLYCOPROTEIN-LIKE"/>
    <property type="match status" value="1"/>
</dbReference>
<dbReference type="Pfam" id="PF16746">
    <property type="entry name" value="BAR_3"/>
    <property type="match status" value="1"/>
</dbReference>
<accession>A0A251TVZ5</accession>
<feature type="compositionally biased region" description="Basic and acidic residues" evidence="1">
    <location>
        <begin position="330"/>
        <end position="344"/>
    </location>
</feature>
<proteinExistence type="predicted"/>
<sequence>MKSSLGKLGRKLSMTRSDVKEKRDHQPSAHLEELAQASKDMQDMRNCYDSLLAAAAATANSIYEFAESLNEMGICLLDKTTVDPDDESGKVLQALGNMQSELQKIADTYRSYVVVTVTHPTESLLSELRKVEEMKLQCDEKREAYEYMMAQHKDKGKLKSGKVESSVMQKLQEAQDEYNEVARLCAFRVKSLKEGQCRSLLAQAARHHAAQLNFFRKGVKVLEEVDPHVRNVAEKHRIDCQLSDGAAGEEGEGISSYESTDDGELSFDYRQKKQGIATSSNPMELDRVDTTHPQAPNIADSDANVNKYQGEQIFGRQRRVSSYSAPLYPEKTDPSGKAVKETQPARKFYSYVLPPPIDSKTSSSRPPPISTFQHPLPDEKHEKDTGNDNPSTSASASKPARSTENATSSSTQLPAPSTERFSFTQHHSTAYDGKTAAKRQAYSGPLTPSKSFSGKMMSSSGGQNVSSRSVSPPTLSSPKISELHELPRPPPPSTGGTSLTFSKPSLIGHTPAPLFFKNQETSSQQPNKRPILTSTVASPLPVPPLVVSRSFSIPSANHRAVSSLHVPELKVSLHTAQAPSPPLTPVSLANVSTVSDVELKMISAVLLSILNSYWSNDHSSWLVFVAGGL</sequence>
<organism evidence="3 4">
    <name type="scientific">Helianthus annuus</name>
    <name type="common">Common sunflower</name>
    <dbReference type="NCBI Taxonomy" id="4232"/>
    <lineage>
        <taxon>Eukaryota</taxon>
        <taxon>Viridiplantae</taxon>
        <taxon>Streptophyta</taxon>
        <taxon>Embryophyta</taxon>
        <taxon>Tracheophyta</taxon>
        <taxon>Spermatophyta</taxon>
        <taxon>Magnoliopsida</taxon>
        <taxon>eudicotyledons</taxon>
        <taxon>Gunneridae</taxon>
        <taxon>Pentapetalae</taxon>
        <taxon>asterids</taxon>
        <taxon>campanulids</taxon>
        <taxon>Asterales</taxon>
        <taxon>Asteraceae</taxon>
        <taxon>Asteroideae</taxon>
        <taxon>Heliantheae alliance</taxon>
        <taxon>Heliantheae</taxon>
        <taxon>Helianthus</taxon>
    </lineage>
</organism>
<evidence type="ECO:0000256" key="1">
    <source>
        <dbReference type="SAM" id="MobiDB-lite"/>
    </source>
</evidence>
<feature type="compositionally biased region" description="Basic and acidic residues" evidence="1">
    <location>
        <begin position="17"/>
        <end position="30"/>
    </location>
</feature>
<dbReference type="GO" id="GO:0005737">
    <property type="term" value="C:cytoplasm"/>
    <property type="evidence" value="ECO:0007669"/>
    <property type="project" value="InterPro"/>
</dbReference>
<feature type="compositionally biased region" description="Low complexity" evidence="1">
    <location>
        <begin position="449"/>
        <end position="478"/>
    </location>
</feature>
<dbReference type="InParanoid" id="A0A251TVZ5"/>
<name>A0A251TVZ5_HELAN</name>
<dbReference type="Proteomes" id="UP000215914">
    <property type="component" value="Chromosome 9"/>
</dbReference>
<dbReference type="FunCoup" id="A0A251TVZ5">
    <property type="interactions" value="30"/>
</dbReference>
<evidence type="ECO:0000313" key="3">
    <source>
        <dbReference type="EMBL" id="OTG15074.1"/>
    </source>
</evidence>
<keyword evidence="4" id="KW-1185">Reference proteome</keyword>
<dbReference type="Gene3D" id="1.20.1270.60">
    <property type="entry name" value="Arfaptin homology (AH) domain/BAR domain"/>
    <property type="match status" value="1"/>
</dbReference>
<dbReference type="InterPro" id="IPR037488">
    <property type="entry name" value="At2g33490-like"/>
</dbReference>
<dbReference type="AlphaFoldDB" id="A0A251TVZ5"/>
<dbReference type="OMA" id="TYRSHVF"/>
<feature type="domain" description="BAR" evidence="2">
    <location>
        <begin position="30"/>
        <end position="235"/>
    </location>
</feature>
<dbReference type="PANTHER" id="PTHR34119:SF17">
    <property type="entry name" value="BAR DOMAIN-CONTAINING PROTEIN"/>
    <property type="match status" value="1"/>
</dbReference>
<evidence type="ECO:0000259" key="2">
    <source>
        <dbReference type="Pfam" id="PF16746"/>
    </source>
</evidence>
<dbReference type="CDD" id="cd07307">
    <property type="entry name" value="BAR"/>
    <property type="match status" value="1"/>
</dbReference>
<dbReference type="InterPro" id="IPR004148">
    <property type="entry name" value="BAR_dom"/>
</dbReference>